<organism evidence="1 2">
    <name type="scientific">Mucilaginibacter galii</name>
    <dbReference type="NCBI Taxonomy" id="2005073"/>
    <lineage>
        <taxon>Bacteria</taxon>
        <taxon>Pseudomonadati</taxon>
        <taxon>Bacteroidota</taxon>
        <taxon>Sphingobacteriia</taxon>
        <taxon>Sphingobacteriales</taxon>
        <taxon>Sphingobacteriaceae</taxon>
        <taxon>Mucilaginibacter</taxon>
    </lineage>
</organism>
<proteinExistence type="predicted"/>
<comment type="caution">
    <text evidence="1">The sequence shown here is derived from an EMBL/GenBank/DDBJ whole genome shotgun (WGS) entry which is preliminary data.</text>
</comment>
<dbReference type="AlphaFoldDB" id="A0A917JDY6"/>
<dbReference type="EMBL" id="BMDO01000015">
    <property type="protein sequence ID" value="GGI52680.1"/>
    <property type="molecule type" value="Genomic_DNA"/>
</dbReference>
<gene>
    <name evidence="1" type="ORF">GCM10011425_38920</name>
</gene>
<keyword evidence="2" id="KW-1185">Reference proteome</keyword>
<evidence type="ECO:0000313" key="2">
    <source>
        <dbReference type="Proteomes" id="UP000662074"/>
    </source>
</evidence>
<dbReference type="InterPro" id="IPR012334">
    <property type="entry name" value="Pectin_lyas_fold"/>
</dbReference>
<protein>
    <submittedName>
        <fullName evidence="1">Uncharacterized protein</fullName>
    </submittedName>
</protein>
<reference evidence="1" key="2">
    <citation type="submission" date="2020-09" db="EMBL/GenBank/DDBJ databases">
        <authorList>
            <person name="Sun Q."/>
            <person name="Sedlacek I."/>
        </authorList>
    </citation>
    <scope>NUCLEOTIDE SEQUENCE</scope>
    <source>
        <strain evidence="1">CCM 8711</strain>
    </source>
</reference>
<evidence type="ECO:0000313" key="1">
    <source>
        <dbReference type="EMBL" id="GGI52680.1"/>
    </source>
</evidence>
<dbReference type="RefSeq" id="WP_188418783.1">
    <property type="nucleotide sequence ID" value="NZ_BMDO01000015.1"/>
</dbReference>
<reference evidence="1" key="1">
    <citation type="journal article" date="2014" name="Int. J. Syst. Evol. Microbiol.">
        <title>Complete genome sequence of Corynebacterium casei LMG S-19264T (=DSM 44701T), isolated from a smear-ripened cheese.</title>
        <authorList>
            <consortium name="US DOE Joint Genome Institute (JGI-PGF)"/>
            <person name="Walter F."/>
            <person name="Albersmeier A."/>
            <person name="Kalinowski J."/>
            <person name="Ruckert C."/>
        </authorList>
    </citation>
    <scope>NUCLEOTIDE SEQUENCE</scope>
    <source>
        <strain evidence="1">CCM 8711</strain>
    </source>
</reference>
<sequence length="641" mass="67164">MPTPFSDLTGSPYDNAALGANLAKQTVDFVISISAGVITAKPTVGSGLSVYTGTDAFTVIQSAITALSVGKGGSIFISNGQYFLTNELTITGWDTSRPTSSQLVIQGNGSSTVIIQNTSGKNGIVVKNQVSIVFRDFSMYTGSGAKSGILLDDSGSVSEVSVWGGTIDNIFIQSNSTSQPAFYAKNFFDLEVPHLTALNDSNHGIILENTSLTVNYGNSNFGFVRTTAKLTTPYAGLYIKSSNSNGSKSINLCTFQNYECSIAYRGIWSTSMWQMTFVLVDIEGLPQPIYLDGSTTLGFSRWNNFLSGYLLPQGAGAVGITTTLYTGGNKFSLYVEDDNAIPPFIDGQMYAPVNSFDITCGGLGVPDITIATPLTTPVLIKTTPGTVINNLPSGTTVATKPPGDSTASPASTNFVTSAISVSVTKRIASWEAQGNNTAINQLGLGLNIQGTATLRNVALTNSYTRLRRLGFIGGSGVNSPGGLIGNGQFNQVEGFSVRLVFSIQQYNSGHSYVAGIGNSYTSSVQPSTLVQSLKMYADVGDTNFKIMGAGNTLGAAINLGANFPSNTSATDVYDVTFTLLAGGTTATYLVKRIGTAFIASGNIVTVPNSFNLLATWCVASNHASGISTSLDIARVSVTTDN</sequence>
<dbReference type="Proteomes" id="UP000662074">
    <property type="component" value="Unassembled WGS sequence"/>
</dbReference>
<name>A0A917JDY6_9SPHI</name>
<dbReference type="SUPFAM" id="SSF51126">
    <property type="entry name" value="Pectin lyase-like"/>
    <property type="match status" value="1"/>
</dbReference>
<dbReference type="InterPro" id="IPR011050">
    <property type="entry name" value="Pectin_lyase_fold/virulence"/>
</dbReference>
<accession>A0A917JDY6</accession>
<dbReference type="Gene3D" id="2.160.20.10">
    <property type="entry name" value="Single-stranded right-handed beta-helix, Pectin lyase-like"/>
    <property type="match status" value="1"/>
</dbReference>